<organism evidence="2 3">
    <name type="scientific">Microlunatus elymi</name>
    <dbReference type="NCBI Taxonomy" id="2596828"/>
    <lineage>
        <taxon>Bacteria</taxon>
        <taxon>Bacillati</taxon>
        <taxon>Actinomycetota</taxon>
        <taxon>Actinomycetes</taxon>
        <taxon>Propionibacteriales</taxon>
        <taxon>Propionibacteriaceae</taxon>
        <taxon>Microlunatus</taxon>
    </lineage>
</organism>
<gene>
    <name evidence="2" type="ORF">FOE78_12010</name>
</gene>
<dbReference type="Proteomes" id="UP000319263">
    <property type="component" value="Chromosome"/>
</dbReference>
<dbReference type="EMBL" id="CP041692">
    <property type="protein sequence ID" value="QDP96531.1"/>
    <property type="molecule type" value="Genomic_DNA"/>
</dbReference>
<dbReference type="InterPro" id="IPR000182">
    <property type="entry name" value="GNAT_dom"/>
</dbReference>
<dbReference type="Gene3D" id="3.40.50.720">
    <property type="entry name" value="NAD(P)-binding Rossmann-like Domain"/>
    <property type="match status" value="1"/>
</dbReference>
<reference evidence="2 3" key="1">
    <citation type="submission" date="2019-07" db="EMBL/GenBank/DDBJ databases">
        <title>Microlunatus dokdonensis sp. nov. isolated from the rhizospheric soil of the wild plant Elymus tsukushiensis.</title>
        <authorList>
            <person name="Ghim S.-Y."/>
            <person name="Hwang Y.-J."/>
            <person name="Son J.-S."/>
            <person name="Shin J.-H."/>
        </authorList>
    </citation>
    <scope>NUCLEOTIDE SEQUENCE [LARGE SCALE GENOMIC DNA]</scope>
    <source>
        <strain evidence="2 3">KUDC0627</strain>
    </source>
</reference>
<dbReference type="Gene3D" id="3.40.50.261">
    <property type="entry name" value="Succinyl-CoA synthetase domains"/>
    <property type="match status" value="2"/>
</dbReference>
<feature type="domain" description="N-acetyltransferase" evidence="1">
    <location>
        <begin position="30"/>
        <end position="184"/>
    </location>
</feature>
<proteinExistence type="predicted"/>
<dbReference type="PROSITE" id="PS51186">
    <property type="entry name" value="GNAT"/>
    <property type="match status" value="1"/>
</dbReference>
<dbReference type="Gene3D" id="3.40.630.30">
    <property type="match status" value="1"/>
</dbReference>
<dbReference type="PANTHER" id="PTHR42793:SF1">
    <property type="entry name" value="PEPTIDYL-LYSINE N-ACETYLTRANSFERASE PATZ"/>
    <property type="match status" value="1"/>
</dbReference>
<dbReference type="SMART" id="SM00881">
    <property type="entry name" value="CoA_binding"/>
    <property type="match status" value="1"/>
</dbReference>
<dbReference type="InterPro" id="IPR016102">
    <property type="entry name" value="Succinyl-CoA_synth-like"/>
</dbReference>
<keyword evidence="2" id="KW-0808">Transferase</keyword>
<accession>A0A516PZX9</accession>
<dbReference type="SUPFAM" id="SSF52210">
    <property type="entry name" value="Succinyl-CoA synthetase domains"/>
    <property type="match status" value="2"/>
</dbReference>
<keyword evidence="3" id="KW-1185">Reference proteome</keyword>
<dbReference type="InterPro" id="IPR016181">
    <property type="entry name" value="Acyl_CoA_acyltransferase"/>
</dbReference>
<dbReference type="OrthoDB" id="190266at2"/>
<dbReference type="Pfam" id="PF00583">
    <property type="entry name" value="Acetyltransf_1"/>
    <property type="match status" value="1"/>
</dbReference>
<name>A0A516PZX9_9ACTN</name>
<dbReference type="GO" id="GO:0016747">
    <property type="term" value="F:acyltransferase activity, transferring groups other than amino-acyl groups"/>
    <property type="evidence" value="ECO:0007669"/>
    <property type="project" value="InterPro"/>
</dbReference>
<dbReference type="Gene3D" id="3.30.470.20">
    <property type="entry name" value="ATP-grasp fold, B domain"/>
    <property type="match status" value="1"/>
</dbReference>
<dbReference type="KEGG" id="mik:FOE78_12010"/>
<dbReference type="AlphaFoldDB" id="A0A516PZX9"/>
<dbReference type="SUPFAM" id="SSF56059">
    <property type="entry name" value="Glutathione synthetase ATP-binding domain-like"/>
    <property type="match status" value="1"/>
</dbReference>
<dbReference type="Gene3D" id="3.30.1490.20">
    <property type="entry name" value="ATP-grasp fold, A domain"/>
    <property type="match status" value="1"/>
</dbReference>
<protein>
    <submittedName>
        <fullName evidence="2">GNAT family N-acetyltransferase</fullName>
    </submittedName>
</protein>
<dbReference type="InterPro" id="IPR003781">
    <property type="entry name" value="CoA-bd"/>
</dbReference>
<evidence type="ECO:0000259" key="1">
    <source>
        <dbReference type="PROSITE" id="PS51186"/>
    </source>
</evidence>
<dbReference type="CDD" id="cd04301">
    <property type="entry name" value="NAT_SF"/>
    <property type="match status" value="1"/>
</dbReference>
<dbReference type="Pfam" id="PF13380">
    <property type="entry name" value="CoA_binding_2"/>
    <property type="match status" value="1"/>
</dbReference>
<dbReference type="PANTHER" id="PTHR42793">
    <property type="entry name" value="COA BINDING DOMAIN CONTAINING PROTEIN"/>
    <property type="match status" value="1"/>
</dbReference>
<dbReference type="Pfam" id="PF13549">
    <property type="entry name" value="ATP-grasp_5"/>
    <property type="match status" value="1"/>
</dbReference>
<evidence type="ECO:0000313" key="3">
    <source>
        <dbReference type="Proteomes" id="UP000319263"/>
    </source>
</evidence>
<evidence type="ECO:0000313" key="2">
    <source>
        <dbReference type="EMBL" id="QDP96531.1"/>
    </source>
</evidence>
<dbReference type="InterPro" id="IPR013815">
    <property type="entry name" value="ATP_grasp_subdomain_1"/>
</dbReference>
<dbReference type="GO" id="GO:0005524">
    <property type="term" value="F:ATP binding"/>
    <property type="evidence" value="ECO:0007669"/>
    <property type="project" value="InterPro"/>
</dbReference>
<sequence>MRVPVERSANPPGYPAEWEADVVLSDGGLARLRPIRPDDADLLVDFYARVSDESKYLRFFAPYPRLSDRDVERFTTVDYVDRVAFILTVGEKMIAVGRYERLEDDRAEVAFLVEDSQQGRGIGQLLLEHLAEAARERGITGFVADVLPENERMAQVFAEAGYQVSRAYEDGVLSVEFPILPSDTSVGVMERREHRAEGASIRRMLNPERVVVLGAGAKVQTIVTAMLSGGFRGELVAVSTDHTAVAGVPTSPTLATVDGRIDLVLASIPRDDLGAAVIDAAHKGAHAMVVLTGADIGINDSHRVVSLARAYGIRALGPDALGLINTATDVALTAIPGPVPRPGSVGLFCQSAATGVAMLAPAIRRHLGISSFISTGEYADVSGNDVMQYWEDDDDTRVCLMSLDTLGNPRKFTRVIRRLARRKPVVVYSPGRARRTSYASGESTPAGQKSLAHAPEAAVDALFRQSGVIVVGRRDEMIGIAQVAGRQPLPAGPRTRLITNSETLAHQLAQTVISSGLLLAGEPWVLPPSQQPEAIAELARNALADDSCDAVLCAVVGVFGADPQEARWRLEELAATSTKPLLAGFLDFTDVEDADEAEEPDIGQSLPIFDAPVDAIRALAAVSAYAHWRERDPGAVPMLQGIDPAAAKRVINKALADAPDGRRLTDDEAADLLAAYGIGLVRQRRVNTLSEAMEAGAGYGWNVVLKATAEKVRGRPDLASVFRNLDGPDAMKRAWSDLTELVAELGPEPQAPGMETAGTDELAAAAPVVQPMVAPGVPLRVTSREDAAFGPIVELGLAGIASDLLGDTAFRVPPLTTVDAAAMVRDLRAAPTLFGRGGSPGVDTSKVEELLHRVSQLADELPQLAYLLLTPCIATRAGLSVLGARIEIAPIGEHRDPLARVL</sequence>
<dbReference type="InterPro" id="IPR032875">
    <property type="entry name" value="Succ_CoA_lig_flav_dom"/>
</dbReference>
<dbReference type="SUPFAM" id="SSF55729">
    <property type="entry name" value="Acyl-CoA N-acyltransferases (Nat)"/>
    <property type="match status" value="1"/>
</dbReference>
<dbReference type="InterPro" id="IPR036291">
    <property type="entry name" value="NAD(P)-bd_dom_sf"/>
</dbReference>
<dbReference type="Pfam" id="PF13607">
    <property type="entry name" value="Succ_CoA_lig"/>
    <property type="match status" value="1"/>
</dbReference>
<dbReference type="SUPFAM" id="SSF51735">
    <property type="entry name" value="NAD(P)-binding Rossmann-fold domains"/>
    <property type="match status" value="1"/>
</dbReference>